<evidence type="ECO:0000313" key="2">
    <source>
        <dbReference type="EMBL" id="KAK7067558.1"/>
    </source>
</evidence>
<reference evidence="2 3" key="1">
    <citation type="submission" date="2023-11" db="EMBL/GenBank/DDBJ databases">
        <title>Halocaridina rubra genome assembly.</title>
        <authorList>
            <person name="Smith C."/>
        </authorList>
    </citation>
    <scope>NUCLEOTIDE SEQUENCE [LARGE SCALE GENOMIC DNA]</scope>
    <source>
        <strain evidence="2">EP-1</strain>
        <tissue evidence="2">Whole</tissue>
    </source>
</reference>
<sequence length="55" mass="6327">VPFTGPEGLRQNGGAKNVPDPTEMRLLETSWNGAMRQYVLKYDSWEPPEWSQAQY</sequence>
<dbReference type="Proteomes" id="UP001381693">
    <property type="component" value="Unassembled WGS sequence"/>
</dbReference>
<keyword evidence="3" id="KW-1185">Reference proteome</keyword>
<organism evidence="2 3">
    <name type="scientific">Halocaridina rubra</name>
    <name type="common">Hawaiian red shrimp</name>
    <dbReference type="NCBI Taxonomy" id="373956"/>
    <lineage>
        <taxon>Eukaryota</taxon>
        <taxon>Metazoa</taxon>
        <taxon>Ecdysozoa</taxon>
        <taxon>Arthropoda</taxon>
        <taxon>Crustacea</taxon>
        <taxon>Multicrustacea</taxon>
        <taxon>Malacostraca</taxon>
        <taxon>Eumalacostraca</taxon>
        <taxon>Eucarida</taxon>
        <taxon>Decapoda</taxon>
        <taxon>Pleocyemata</taxon>
        <taxon>Caridea</taxon>
        <taxon>Atyoidea</taxon>
        <taxon>Atyidae</taxon>
        <taxon>Halocaridina</taxon>
    </lineage>
</organism>
<protein>
    <submittedName>
        <fullName evidence="2">Uncharacterized protein</fullName>
    </submittedName>
</protein>
<evidence type="ECO:0000256" key="1">
    <source>
        <dbReference type="SAM" id="MobiDB-lite"/>
    </source>
</evidence>
<name>A0AAN8WRK3_HALRR</name>
<feature type="non-terminal residue" evidence="2">
    <location>
        <position position="1"/>
    </location>
</feature>
<gene>
    <name evidence="2" type="ORF">SK128_021308</name>
</gene>
<feature type="region of interest" description="Disordered" evidence="1">
    <location>
        <begin position="1"/>
        <end position="21"/>
    </location>
</feature>
<comment type="caution">
    <text evidence="2">The sequence shown here is derived from an EMBL/GenBank/DDBJ whole genome shotgun (WGS) entry which is preliminary data.</text>
</comment>
<evidence type="ECO:0000313" key="3">
    <source>
        <dbReference type="Proteomes" id="UP001381693"/>
    </source>
</evidence>
<dbReference type="AlphaFoldDB" id="A0AAN8WRK3"/>
<proteinExistence type="predicted"/>
<accession>A0AAN8WRK3</accession>
<feature type="non-terminal residue" evidence="2">
    <location>
        <position position="55"/>
    </location>
</feature>
<dbReference type="EMBL" id="JAXCGZ010018063">
    <property type="protein sequence ID" value="KAK7067558.1"/>
    <property type="molecule type" value="Genomic_DNA"/>
</dbReference>